<evidence type="ECO:0000256" key="7">
    <source>
        <dbReference type="ARBA" id="ARBA00023098"/>
    </source>
</evidence>
<keyword evidence="4" id="KW-0732">Signal</keyword>
<dbReference type="SUPFAM" id="SSF52151">
    <property type="entry name" value="FabD/lysophospholipase-like"/>
    <property type="match status" value="1"/>
</dbReference>
<keyword evidence="5 10" id="KW-0378">Hydrolase</keyword>
<evidence type="ECO:0000313" key="14">
    <source>
        <dbReference type="Proteomes" id="UP000094569"/>
    </source>
</evidence>
<evidence type="ECO:0000256" key="6">
    <source>
        <dbReference type="ARBA" id="ARBA00022963"/>
    </source>
</evidence>
<keyword evidence="8" id="KW-0325">Glycoprotein</keyword>
<dbReference type="Proteomes" id="UP000094569">
    <property type="component" value="Unassembled WGS sequence"/>
</dbReference>
<dbReference type="GO" id="GO:0005783">
    <property type="term" value="C:endoplasmic reticulum"/>
    <property type="evidence" value="ECO:0007669"/>
    <property type="project" value="TreeGrafter"/>
</dbReference>
<comment type="similarity">
    <text evidence="2 11">Belongs to the lysophospholipase family.</text>
</comment>
<dbReference type="OrthoDB" id="4084751at2759"/>
<sequence>MPTIGIAISGGGLPAALNGAGTFKAFDSRTEGATAKGQLGGLLQSATYFSALSGGSWMLGSAYINNFMTVSALQENLWDFSRGNIFAGPSDIDQREFWGNITAQIKAKRAAGFVTSDPDVWGRIQGYFFFNASHSGVDYTWSSIAKNQAFQDAEMPLPLVVVKGQSFDKVLEEPTNSELIYEVSPWEFSTLFMGEIRRYCWNPQNGGPAISKQNPQEAQFLKFAIGEVISAVNSTNSTLTGSAAYEPNPFYQYNTDSSPFAQDKRLTIVDGGEGGQNVPFEPLIQRKRNVDVIFGVDSLGSTGSWPTGSAILSTYERTLDDLANTSFPYIPD</sequence>
<dbReference type="GO" id="GO:0046475">
    <property type="term" value="P:glycerophospholipid catabolic process"/>
    <property type="evidence" value="ECO:0007669"/>
    <property type="project" value="TreeGrafter"/>
</dbReference>
<evidence type="ECO:0000256" key="2">
    <source>
        <dbReference type="ARBA" id="ARBA00008780"/>
    </source>
</evidence>
<dbReference type="EMBL" id="JXNT01000004">
    <property type="protein sequence ID" value="ODM20079.1"/>
    <property type="molecule type" value="Genomic_DNA"/>
</dbReference>
<feature type="domain" description="PLA2c" evidence="12">
    <location>
        <begin position="1"/>
        <end position="332"/>
    </location>
</feature>
<dbReference type="GO" id="GO:0005829">
    <property type="term" value="C:cytosol"/>
    <property type="evidence" value="ECO:0007669"/>
    <property type="project" value="TreeGrafter"/>
</dbReference>
<dbReference type="GO" id="GO:0004623">
    <property type="term" value="F:phospholipase A2 activity"/>
    <property type="evidence" value="ECO:0007669"/>
    <property type="project" value="TreeGrafter"/>
</dbReference>
<dbReference type="PANTHER" id="PTHR10728:SF33">
    <property type="entry name" value="LYSOPHOSPHOLIPASE 1-RELATED"/>
    <property type="match status" value="1"/>
</dbReference>
<dbReference type="Gene3D" id="3.40.1090.10">
    <property type="entry name" value="Cytosolic phospholipase A2 catalytic domain"/>
    <property type="match status" value="1"/>
</dbReference>
<dbReference type="SMR" id="A0A1E3BGM2"/>
<evidence type="ECO:0000256" key="11">
    <source>
        <dbReference type="RuleBase" id="RU362103"/>
    </source>
</evidence>
<evidence type="ECO:0000256" key="8">
    <source>
        <dbReference type="ARBA" id="ARBA00023180"/>
    </source>
</evidence>
<dbReference type="PANTHER" id="PTHR10728">
    <property type="entry name" value="CYTOSOLIC PHOSPHOLIPASE A2"/>
    <property type="match status" value="1"/>
</dbReference>
<dbReference type="InterPro" id="IPR002642">
    <property type="entry name" value="LysoPLipase_cat_dom"/>
</dbReference>
<dbReference type="GO" id="GO:0004622">
    <property type="term" value="F:phosphatidylcholine lysophospholipase activity"/>
    <property type="evidence" value="ECO:0007669"/>
    <property type="project" value="UniProtKB-EC"/>
</dbReference>
<dbReference type="AlphaFoldDB" id="A0A1E3BGM2"/>
<name>A0A1E3BGM2_ASPCR</name>
<keyword evidence="6 10" id="KW-0442">Lipid degradation</keyword>
<evidence type="ECO:0000256" key="5">
    <source>
        <dbReference type="ARBA" id="ARBA00022801"/>
    </source>
</evidence>
<dbReference type="InterPro" id="IPR016035">
    <property type="entry name" value="Acyl_Trfase/lysoPLipase"/>
</dbReference>
<comment type="caution">
    <text evidence="13">The sequence shown here is derived from an EMBL/GenBank/DDBJ whole genome shotgun (WGS) entry which is preliminary data.</text>
</comment>
<evidence type="ECO:0000259" key="12">
    <source>
        <dbReference type="PROSITE" id="PS51210"/>
    </source>
</evidence>
<protein>
    <recommendedName>
        <fullName evidence="3 11">Lysophospholipase</fullName>
        <ecNumber evidence="3 11">3.1.1.5</ecNumber>
    </recommendedName>
</protein>
<dbReference type="STRING" id="573508.A0A1E3BGM2"/>
<gene>
    <name evidence="13" type="ORF">SI65_05065</name>
</gene>
<evidence type="ECO:0000256" key="10">
    <source>
        <dbReference type="PROSITE-ProRule" id="PRU00555"/>
    </source>
</evidence>
<evidence type="ECO:0000256" key="3">
    <source>
        <dbReference type="ARBA" id="ARBA00013274"/>
    </source>
</evidence>
<accession>A0A1E3BGM2</accession>
<keyword evidence="7 10" id="KW-0443">Lipid metabolism</keyword>
<keyword evidence="14" id="KW-1185">Reference proteome</keyword>
<dbReference type="PROSITE" id="PS51210">
    <property type="entry name" value="PLA2C"/>
    <property type="match status" value="1"/>
</dbReference>
<proteinExistence type="inferred from homology"/>
<dbReference type="EC" id="3.1.1.5" evidence="3 11"/>
<organism evidence="13 14">
    <name type="scientific">Aspergillus cristatus</name>
    <name type="common">Chinese Fuzhuan brick tea-fermentation fungus</name>
    <name type="synonym">Eurotium cristatum</name>
    <dbReference type="NCBI Taxonomy" id="573508"/>
    <lineage>
        <taxon>Eukaryota</taxon>
        <taxon>Fungi</taxon>
        <taxon>Dikarya</taxon>
        <taxon>Ascomycota</taxon>
        <taxon>Pezizomycotina</taxon>
        <taxon>Eurotiomycetes</taxon>
        <taxon>Eurotiomycetidae</taxon>
        <taxon>Eurotiales</taxon>
        <taxon>Aspergillaceae</taxon>
        <taxon>Aspergillus</taxon>
        <taxon>Aspergillus subgen. Aspergillus</taxon>
    </lineage>
</organism>
<evidence type="ECO:0000256" key="1">
    <source>
        <dbReference type="ARBA" id="ARBA00002169"/>
    </source>
</evidence>
<dbReference type="VEuPathDB" id="FungiDB:SI65_05065"/>
<dbReference type="SMART" id="SM00022">
    <property type="entry name" value="PLAc"/>
    <property type="match status" value="1"/>
</dbReference>
<dbReference type="Pfam" id="PF01735">
    <property type="entry name" value="PLA2_B"/>
    <property type="match status" value="2"/>
</dbReference>
<comment type="catalytic activity">
    <reaction evidence="9 11">
        <text>a 1-acyl-sn-glycero-3-phosphocholine + H2O = sn-glycerol 3-phosphocholine + a fatty acid + H(+)</text>
        <dbReference type="Rhea" id="RHEA:15177"/>
        <dbReference type="ChEBI" id="CHEBI:15377"/>
        <dbReference type="ChEBI" id="CHEBI:15378"/>
        <dbReference type="ChEBI" id="CHEBI:16870"/>
        <dbReference type="ChEBI" id="CHEBI:28868"/>
        <dbReference type="ChEBI" id="CHEBI:58168"/>
        <dbReference type="EC" id="3.1.1.5"/>
    </reaction>
</comment>
<comment type="function">
    <text evidence="1">Catalyzes the release of fatty acids from lysophospholipids.</text>
</comment>
<evidence type="ECO:0000313" key="13">
    <source>
        <dbReference type="EMBL" id="ODM20079.1"/>
    </source>
</evidence>
<evidence type="ECO:0000256" key="9">
    <source>
        <dbReference type="ARBA" id="ARBA00049531"/>
    </source>
</evidence>
<reference evidence="13 14" key="1">
    <citation type="journal article" date="2016" name="BMC Genomics">
        <title>Comparative genomic and transcriptomic analyses of the Fuzhuan brick tea-fermentation fungus Aspergillus cristatus.</title>
        <authorList>
            <person name="Ge Y."/>
            <person name="Wang Y."/>
            <person name="Liu Y."/>
            <person name="Tan Y."/>
            <person name="Ren X."/>
            <person name="Zhang X."/>
            <person name="Hyde K.D."/>
            <person name="Liu Y."/>
            <person name="Liu Z."/>
        </authorList>
    </citation>
    <scope>NUCLEOTIDE SEQUENCE [LARGE SCALE GENOMIC DNA]</scope>
    <source>
        <strain evidence="13 14">GZAAS20.1005</strain>
    </source>
</reference>
<evidence type="ECO:0000256" key="4">
    <source>
        <dbReference type="ARBA" id="ARBA00022729"/>
    </source>
</evidence>